<evidence type="ECO:0000256" key="2">
    <source>
        <dbReference type="SAM" id="Phobius"/>
    </source>
</evidence>
<gene>
    <name evidence="3" type="ORF">DICVIV_07679</name>
</gene>
<protein>
    <submittedName>
        <fullName evidence="3">Uncharacterized protein</fullName>
    </submittedName>
</protein>
<accession>A0A0D8XNP6</accession>
<feature type="transmembrane region" description="Helical" evidence="2">
    <location>
        <begin position="65"/>
        <end position="92"/>
    </location>
</feature>
<evidence type="ECO:0000256" key="1">
    <source>
        <dbReference type="SAM" id="MobiDB-lite"/>
    </source>
</evidence>
<keyword evidence="2" id="KW-0472">Membrane</keyword>
<evidence type="ECO:0000313" key="4">
    <source>
        <dbReference type="Proteomes" id="UP000053766"/>
    </source>
</evidence>
<keyword evidence="2" id="KW-1133">Transmembrane helix</keyword>
<dbReference type="OrthoDB" id="5858931at2759"/>
<dbReference type="Proteomes" id="UP000053766">
    <property type="component" value="Unassembled WGS sequence"/>
</dbReference>
<dbReference type="EMBL" id="KN716362">
    <property type="protein sequence ID" value="KJH46243.1"/>
    <property type="molecule type" value="Genomic_DNA"/>
</dbReference>
<feature type="compositionally biased region" description="Basic residues" evidence="1">
    <location>
        <begin position="113"/>
        <end position="122"/>
    </location>
</feature>
<feature type="region of interest" description="Disordered" evidence="1">
    <location>
        <begin position="101"/>
        <end position="122"/>
    </location>
</feature>
<reference evidence="3 4" key="1">
    <citation type="submission" date="2013-11" db="EMBL/GenBank/DDBJ databases">
        <title>Draft genome of the bovine lungworm Dictyocaulus viviparus.</title>
        <authorList>
            <person name="Mitreva M."/>
        </authorList>
    </citation>
    <scope>NUCLEOTIDE SEQUENCE [LARGE SCALE GENOMIC DNA]</scope>
    <source>
        <strain evidence="3 4">HannoverDv2000</strain>
    </source>
</reference>
<keyword evidence="2" id="KW-0812">Transmembrane</keyword>
<dbReference type="AlphaFoldDB" id="A0A0D8XNP6"/>
<organism evidence="3 4">
    <name type="scientific">Dictyocaulus viviparus</name>
    <name type="common">Bovine lungworm</name>
    <dbReference type="NCBI Taxonomy" id="29172"/>
    <lineage>
        <taxon>Eukaryota</taxon>
        <taxon>Metazoa</taxon>
        <taxon>Ecdysozoa</taxon>
        <taxon>Nematoda</taxon>
        <taxon>Chromadorea</taxon>
        <taxon>Rhabditida</taxon>
        <taxon>Rhabditina</taxon>
        <taxon>Rhabditomorpha</taxon>
        <taxon>Strongyloidea</taxon>
        <taxon>Metastrongylidae</taxon>
        <taxon>Dictyocaulus</taxon>
    </lineage>
</organism>
<proteinExistence type="predicted"/>
<reference evidence="4" key="2">
    <citation type="journal article" date="2016" name="Sci. Rep.">
        <title>Dictyocaulus viviparus genome, variome and transcriptome elucidate lungworm biology and support future intervention.</title>
        <authorList>
            <person name="McNulty S.N."/>
            <person name="Strube C."/>
            <person name="Rosa B.A."/>
            <person name="Martin J.C."/>
            <person name="Tyagi R."/>
            <person name="Choi Y.J."/>
            <person name="Wang Q."/>
            <person name="Hallsworth Pepin K."/>
            <person name="Zhang X."/>
            <person name="Ozersky P."/>
            <person name="Wilson R.K."/>
            <person name="Sternberg P.W."/>
            <person name="Gasser R.B."/>
            <person name="Mitreva M."/>
        </authorList>
    </citation>
    <scope>NUCLEOTIDE SEQUENCE [LARGE SCALE GENOMIC DNA]</scope>
    <source>
        <strain evidence="4">HannoverDv2000</strain>
    </source>
</reference>
<evidence type="ECO:0000313" key="3">
    <source>
        <dbReference type="EMBL" id="KJH46243.1"/>
    </source>
</evidence>
<sequence>MRFGWCIEHTTALLIAIFSLLCKPKPLWLLWPGLLLQSSYSLGLSVLTMATAPKHLEALGGRIDVELALMLGAYISGFLFNWIFTFILWHYYWHLEGLDSTPSDRRRASYKTPRVRKKIGYK</sequence>
<dbReference type="PANTHER" id="PTHR40288">
    <property type="entry name" value="PROTEIN CBG16535-RELATED"/>
    <property type="match status" value="1"/>
</dbReference>
<name>A0A0D8XNP6_DICVI</name>
<keyword evidence="4" id="KW-1185">Reference proteome</keyword>
<dbReference type="PANTHER" id="PTHR40288:SF1">
    <property type="entry name" value="EXPERA DOMAIN-CONTAINING PROTEIN"/>
    <property type="match status" value="1"/>
</dbReference>